<feature type="region of interest" description="Disordered" evidence="1">
    <location>
        <begin position="488"/>
        <end position="535"/>
    </location>
</feature>
<dbReference type="EMBL" id="CP099424">
    <property type="protein sequence ID" value="USW55450.1"/>
    <property type="molecule type" value="Genomic_DNA"/>
</dbReference>
<sequence>MEASQQALFSKTTRQQRQWQADQDAAFPPAIAPASTMDVNSTPDFGIDKSVGSSTSELTPKDLSLPSAIRPQTTEEPSEVALLWPRVGITSVVHEQNEAYQHMGQIDLYHGEDGPAFRRSGTGIALRAGPPKRIYVPSDTEDGDDFAHQRSAIESFYDARRDVATGAGPDGSEFDGDYDGDVQSQASHDTASLHDRDQEGLEFDADDDTPYLSPFETPRTDSLEGCASVDTESDGEDHRNHQEDKAIGASDASSALSTTQAVWETEEPAALERMYTLPSITEESLRMYEDKAEEHQQQLTKMSSVDEISQCPSNTGHGGSELERVPSETQSAPAPLDRRGRRMTKTDDHARQSSLTEEQRMRGRARRPSYLSTKSSPARPAMTAISVRTAESPRVNTVYDHSKAGHFSLSPADESIKTAHTVQSDLGTYQMVWEDAQSSGSGDSSGTMLEQRNIHTAHASKQEYDAPYVVTQMPIIDRLPLLDTKERQHISSSDYSDSHGLPPVPPNTAQHSARPSRPQTPSTSASDDEGERDQPIEIRVKGVFANTSESQAIPQIRAPSPPPTLLAPLRRHSLPASLTIPRQLSNLALEDLHFEYHRDSIDIAQGQMQREGLDSSHQYRPNSLLLSTRDSYKLSKRRIGGKAPDSSKSEVDGYLEKCVPGVRWAIPGGLSPIADCSPPTTSMWSLNKQYEPSPIPSSIPSPKSKVVGLRRDSEDSGVGVAGTGGKSDAIDAEQDAARASLRNRVEILERRVSSLEEYLCDRKDCPMHADGIRRAKGHGRAMAESVP</sequence>
<name>A0A9Q9AZM2_9PEZI</name>
<evidence type="ECO:0000256" key="1">
    <source>
        <dbReference type="SAM" id="MobiDB-lite"/>
    </source>
</evidence>
<gene>
    <name evidence="2" type="ORF">Slin15195_G087690</name>
</gene>
<feature type="compositionally biased region" description="Polar residues" evidence="1">
    <location>
        <begin position="251"/>
        <end position="261"/>
    </location>
</feature>
<feature type="region of interest" description="Disordered" evidence="1">
    <location>
        <begin position="1"/>
        <end position="76"/>
    </location>
</feature>
<feature type="compositionally biased region" description="Low complexity" evidence="1">
    <location>
        <begin position="15"/>
        <end position="26"/>
    </location>
</feature>
<organism evidence="2 3">
    <name type="scientific">Septoria linicola</name>
    <dbReference type="NCBI Taxonomy" id="215465"/>
    <lineage>
        <taxon>Eukaryota</taxon>
        <taxon>Fungi</taxon>
        <taxon>Dikarya</taxon>
        <taxon>Ascomycota</taxon>
        <taxon>Pezizomycotina</taxon>
        <taxon>Dothideomycetes</taxon>
        <taxon>Dothideomycetidae</taxon>
        <taxon>Mycosphaerellales</taxon>
        <taxon>Mycosphaerellaceae</taxon>
        <taxon>Septoria</taxon>
    </lineage>
</organism>
<proteinExistence type="predicted"/>
<feature type="region of interest" description="Disordered" evidence="1">
    <location>
        <begin position="290"/>
        <end position="384"/>
    </location>
</feature>
<feature type="region of interest" description="Disordered" evidence="1">
    <location>
        <begin position="163"/>
        <end position="261"/>
    </location>
</feature>
<feature type="compositionally biased region" description="Acidic residues" evidence="1">
    <location>
        <begin position="200"/>
        <end position="209"/>
    </location>
</feature>
<dbReference type="Proteomes" id="UP001056384">
    <property type="component" value="Chromosome 7"/>
</dbReference>
<feature type="compositionally biased region" description="Polar residues" evidence="1">
    <location>
        <begin position="297"/>
        <end position="315"/>
    </location>
</feature>
<keyword evidence="3" id="KW-1185">Reference proteome</keyword>
<evidence type="ECO:0000313" key="2">
    <source>
        <dbReference type="EMBL" id="USW55450.1"/>
    </source>
</evidence>
<feature type="region of interest" description="Disordered" evidence="1">
    <location>
        <begin position="120"/>
        <end position="145"/>
    </location>
</feature>
<protein>
    <submittedName>
        <fullName evidence="2">Uncharacterized protein</fullName>
    </submittedName>
</protein>
<feature type="compositionally biased region" description="Basic and acidic residues" evidence="1">
    <location>
        <begin position="344"/>
        <end position="361"/>
    </location>
</feature>
<reference evidence="2" key="1">
    <citation type="submission" date="2022-06" db="EMBL/GenBank/DDBJ databases">
        <title>Complete genome sequences of two strains of the flax pathogen Septoria linicola.</title>
        <authorList>
            <person name="Lapalu N."/>
            <person name="Simon A."/>
            <person name="Demenou B."/>
            <person name="Paumier D."/>
            <person name="Guillot M.-P."/>
            <person name="Gout L."/>
            <person name="Valade R."/>
        </authorList>
    </citation>
    <scope>NUCLEOTIDE SEQUENCE</scope>
    <source>
        <strain evidence="2">SE15195</strain>
    </source>
</reference>
<feature type="region of interest" description="Disordered" evidence="1">
    <location>
        <begin position="547"/>
        <end position="568"/>
    </location>
</feature>
<accession>A0A9Q9AZM2</accession>
<evidence type="ECO:0000313" key="3">
    <source>
        <dbReference type="Proteomes" id="UP001056384"/>
    </source>
</evidence>
<feature type="compositionally biased region" description="Basic and acidic residues" evidence="1">
    <location>
        <begin position="236"/>
        <end position="246"/>
    </location>
</feature>
<dbReference type="AlphaFoldDB" id="A0A9Q9AZM2"/>
<feature type="compositionally biased region" description="Polar residues" evidence="1">
    <location>
        <begin position="1"/>
        <end position="13"/>
    </location>
</feature>
<feature type="compositionally biased region" description="Polar residues" evidence="1">
    <location>
        <begin position="507"/>
        <end position="525"/>
    </location>
</feature>